<reference evidence="3 5" key="1">
    <citation type="submission" date="2015-10" db="EMBL/GenBank/DDBJ databases">
        <title>The cercosporin biosynthetic gene cluster was horizontally transferred to several fungal lineages and shown to be expanded in Cercospora beticola based on microsynteny with recipient genomes.</title>
        <authorList>
            <person name="De Jonge R."/>
            <person name="Ebert M.K."/>
            <person name="Suttle J.C."/>
            <person name="Jurick Ii W.M."/>
            <person name="Secor G.A."/>
            <person name="Thomma B.P."/>
            <person name="Van De Peer Y."/>
            <person name="Bolton M.D."/>
        </authorList>
    </citation>
    <scope>NUCLEOTIDE SEQUENCE [LARGE SCALE GENOMIC DNA]</scope>
    <source>
        <strain evidence="3 5">09-40</strain>
    </source>
</reference>
<dbReference type="Pfam" id="PF12937">
    <property type="entry name" value="F-box-like"/>
    <property type="match status" value="1"/>
</dbReference>
<proteinExistence type="predicted"/>
<feature type="coiled-coil region" evidence="1">
    <location>
        <begin position="273"/>
        <end position="300"/>
    </location>
</feature>
<dbReference type="InterPro" id="IPR036047">
    <property type="entry name" value="F-box-like_dom_sf"/>
</dbReference>
<dbReference type="Proteomes" id="UP000230605">
    <property type="component" value="Chromosome 2"/>
</dbReference>
<dbReference type="PROSITE" id="PS50181">
    <property type="entry name" value="FBOX"/>
    <property type="match status" value="1"/>
</dbReference>
<gene>
    <name evidence="3" type="ORF">CB0940_06222</name>
    <name evidence="4" type="ORF">RHO25_003451</name>
</gene>
<dbReference type="InterPro" id="IPR001810">
    <property type="entry name" value="F-box_dom"/>
</dbReference>
<dbReference type="EMBL" id="CP134185">
    <property type="protein sequence ID" value="WPA98838.1"/>
    <property type="molecule type" value="Genomic_DNA"/>
</dbReference>
<keyword evidence="6" id="KW-1185">Reference proteome</keyword>
<evidence type="ECO:0000313" key="3">
    <source>
        <dbReference type="EMBL" id="PIA98160.1"/>
    </source>
</evidence>
<dbReference type="EMBL" id="LKMD01000102">
    <property type="protein sequence ID" value="PIA98160.1"/>
    <property type="molecule type" value="Genomic_DNA"/>
</dbReference>
<dbReference type="SUPFAM" id="SSF81383">
    <property type="entry name" value="F-box domain"/>
    <property type="match status" value="1"/>
</dbReference>
<keyword evidence="1" id="KW-0175">Coiled coil</keyword>
<protein>
    <recommendedName>
        <fullName evidence="2">F-box domain-containing protein</fullName>
    </recommendedName>
</protein>
<name>A0A2G5I066_CERBT</name>
<reference evidence="4 6" key="2">
    <citation type="submission" date="2023-09" db="EMBL/GenBank/DDBJ databases">
        <title>Complete-Gapless Cercospora beticola genome.</title>
        <authorList>
            <person name="Wyatt N.A."/>
            <person name="Spanner R.E."/>
            <person name="Bolton M.D."/>
        </authorList>
    </citation>
    <scope>NUCLEOTIDE SEQUENCE [LARGE SCALE GENOMIC DNA]</scope>
    <source>
        <strain evidence="4">Cb09-40</strain>
    </source>
</reference>
<evidence type="ECO:0000313" key="5">
    <source>
        <dbReference type="Proteomes" id="UP000230605"/>
    </source>
</evidence>
<evidence type="ECO:0000256" key="1">
    <source>
        <dbReference type="SAM" id="Coils"/>
    </source>
</evidence>
<sequence length="317" mass="36921">MTMLEDELDCFFSEEVAMKITAWLEMIIHLMIKIRSATHRAFGATRPQPDLRQPSGSASKLFNIVELLEQVLVYLDLSDLNRFRRVCRLWNDVIQASRVLRQKRFVEPVERSEWMLQLFYGTLKLRMVSRLPDWWLYCNAFVPSTLHPALQNVGQPIVYSLNPESHKIHLSGWFTLAPRSFARWMSKNRLQGALLSQPPCKRLRYTVRCSHDIEVEAELESTTGLTFQDLLDFARAQARPNEHCRANHGLQPEDIASVEMLDITPADTAWVDKARTRSEKARRQEERKRASREYRRALKEGTVVDQPDMFDISSLFT</sequence>
<evidence type="ECO:0000313" key="6">
    <source>
        <dbReference type="Proteomes" id="UP001302367"/>
    </source>
</evidence>
<dbReference type="SMART" id="SM00256">
    <property type="entry name" value="FBOX"/>
    <property type="match status" value="1"/>
</dbReference>
<dbReference type="AlphaFoldDB" id="A0A2G5I066"/>
<dbReference type="CDD" id="cd09917">
    <property type="entry name" value="F-box_SF"/>
    <property type="match status" value="1"/>
</dbReference>
<feature type="domain" description="F-box" evidence="2">
    <location>
        <begin position="66"/>
        <end position="103"/>
    </location>
</feature>
<dbReference type="Proteomes" id="UP001302367">
    <property type="component" value="Chromosome 2"/>
</dbReference>
<dbReference type="Gene3D" id="1.20.1280.50">
    <property type="match status" value="1"/>
</dbReference>
<organism evidence="3 5">
    <name type="scientific">Cercospora beticola</name>
    <name type="common">Sugarbeet leaf spot fungus</name>
    <dbReference type="NCBI Taxonomy" id="122368"/>
    <lineage>
        <taxon>Eukaryota</taxon>
        <taxon>Fungi</taxon>
        <taxon>Dikarya</taxon>
        <taxon>Ascomycota</taxon>
        <taxon>Pezizomycotina</taxon>
        <taxon>Dothideomycetes</taxon>
        <taxon>Dothideomycetidae</taxon>
        <taxon>Mycosphaerellales</taxon>
        <taxon>Mycosphaerellaceae</taxon>
        <taxon>Cercospora</taxon>
    </lineage>
</organism>
<dbReference type="OrthoDB" id="3800738at2759"/>
<accession>A0A2G5I066</accession>
<evidence type="ECO:0000313" key="4">
    <source>
        <dbReference type="EMBL" id="WPA98838.1"/>
    </source>
</evidence>
<evidence type="ECO:0000259" key="2">
    <source>
        <dbReference type="PROSITE" id="PS50181"/>
    </source>
</evidence>